<dbReference type="RefSeq" id="WP_316993113.1">
    <property type="nucleotide sequence ID" value="NZ_JAVBIB010000003.1"/>
</dbReference>
<feature type="region of interest" description="Disordered" evidence="1">
    <location>
        <begin position="62"/>
        <end position="82"/>
    </location>
</feature>
<evidence type="ECO:0000256" key="2">
    <source>
        <dbReference type="SAM" id="Phobius"/>
    </source>
</evidence>
<feature type="domain" description="DUF5979" evidence="3">
    <location>
        <begin position="654"/>
        <end position="745"/>
    </location>
</feature>
<feature type="domain" description="DUF5979" evidence="3">
    <location>
        <begin position="1461"/>
        <end position="1574"/>
    </location>
</feature>
<keyword evidence="2" id="KW-0472">Membrane</keyword>
<dbReference type="Pfam" id="PF19407">
    <property type="entry name" value="DUF5979"/>
    <property type="match status" value="6"/>
</dbReference>
<keyword evidence="2" id="KW-0812">Transmembrane</keyword>
<protein>
    <submittedName>
        <fullName evidence="4">DUF5979 domain-containing protein</fullName>
    </submittedName>
</protein>
<comment type="caution">
    <text evidence="4">The sequence shown here is derived from an EMBL/GenBank/DDBJ whole genome shotgun (WGS) entry which is preliminary data.</text>
</comment>
<evidence type="ECO:0000313" key="4">
    <source>
        <dbReference type="EMBL" id="MDV2418740.1"/>
    </source>
</evidence>
<feature type="region of interest" description="Disordered" evidence="1">
    <location>
        <begin position="1404"/>
        <end position="1444"/>
    </location>
</feature>
<name>A0AAE4NKX3_9CORY</name>
<gene>
    <name evidence="4" type="ORF">RAE03_02975</name>
</gene>
<feature type="transmembrane region" description="Helical" evidence="2">
    <location>
        <begin position="2025"/>
        <end position="2044"/>
    </location>
</feature>
<feature type="region of interest" description="Disordered" evidence="1">
    <location>
        <begin position="858"/>
        <end position="882"/>
    </location>
</feature>
<evidence type="ECO:0000259" key="3">
    <source>
        <dbReference type="Pfam" id="PF19407"/>
    </source>
</evidence>
<dbReference type="InterPro" id="IPR046022">
    <property type="entry name" value="DUF5979"/>
</dbReference>
<keyword evidence="2" id="KW-1133">Transmembrane helix</keyword>
<dbReference type="NCBIfam" id="TIGR01167">
    <property type="entry name" value="LPXTG_anchor"/>
    <property type="match status" value="1"/>
</dbReference>
<feature type="domain" description="DUF5979" evidence="3">
    <location>
        <begin position="784"/>
        <end position="893"/>
    </location>
</feature>
<dbReference type="EMBL" id="JAVBIB010000003">
    <property type="protein sequence ID" value="MDV2418740.1"/>
    <property type="molecule type" value="Genomic_DNA"/>
</dbReference>
<feature type="domain" description="DUF5979" evidence="3">
    <location>
        <begin position="523"/>
        <end position="621"/>
    </location>
</feature>
<organism evidence="4 5">
    <name type="scientific">Corynebacterium tuberculostearicum</name>
    <dbReference type="NCBI Taxonomy" id="38304"/>
    <lineage>
        <taxon>Bacteria</taxon>
        <taxon>Bacillati</taxon>
        <taxon>Actinomycetota</taxon>
        <taxon>Actinomycetes</taxon>
        <taxon>Mycobacteriales</taxon>
        <taxon>Corynebacteriaceae</taxon>
        <taxon>Corynebacterium</taxon>
    </lineage>
</organism>
<reference evidence="4" key="1">
    <citation type="submission" date="2023-08" db="EMBL/GenBank/DDBJ databases">
        <title>Genomic characterization of the C. tuberculostearicum species complex, a ubiquitous member of the human skin microbiome.</title>
        <authorList>
            <person name="Ahmed N."/>
            <person name="Deming C."/>
            <person name="Conlan S."/>
            <person name="Segre J."/>
        </authorList>
    </citation>
    <scope>NUCLEOTIDE SEQUENCE</scope>
    <source>
        <strain evidence="4">CTNIH22</strain>
    </source>
</reference>
<feature type="domain" description="DUF5979" evidence="3">
    <location>
        <begin position="1198"/>
        <end position="1293"/>
    </location>
</feature>
<feature type="compositionally biased region" description="Low complexity" evidence="1">
    <location>
        <begin position="861"/>
        <end position="871"/>
    </location>
</feature>
<dbReference type="Proteomes" id="UP001185706">
    <property type="component" value="Unassembled WGS sequence"/>
</dbReference>
<dbReference type="Gene3D" id="2.60.40.1140">
    <property type="entry name" value="Collagen-binding surface protein Cna, B-type domain"/>
    <property type="match status" value="1"/>
</dbReference>
<evidence type="ECO:0000256" key="1">
    <source>
        <dbReference type="SAM" id="MobiDB-lite"/>
    </source>
</evidence>
<accession>A0AAE4NKX3</accession>
<feature type="compositionally biased region" description="Polar residues" evidence="1">
    <location>
        <begin position="1215"/>
        <end position="1238"/>
    </location>
</feature>
<proteinExistence type="predicted"/>
<evidence type="ECO:0000313" key="5">
    <source>
        <dbReference type="Proteomes" id="UP001185706"/>
    </source>
</evidence>
<feature type="region of interest" description="Disordered" evidence="1">
    <location>
        <begin position="1213"/>
        <end position="1245"/>
    </location>
</feature>
<feature type="compositionally biased region" description="Basic and acidic residues" evidence="1">
    <location>
        <begin position="1404"/>
        <end position="1418"/>
    </location>
</feature>
<feature type="domain" description="DUF5979" evidence="3">
    <location>
        <begin position="915"/>
        <end position="1039"/>
    </location>
</feature>
<feature type="transmembrane region" description="Helical" evidence="2">
    <location>
        <begin position="36"/>
        <end position="54"/>
    </location>
</feature>
<sequence>MNNLALSRFRDNFHSNSSTTSLGAGMQAKASIQGGFAAWMVAVITLVLTVFPIGPFSEQITPSAEAQTGTTSPSATPQNKGWSTNESVYNKCSFRRGSGPAEAYANQLCWIDLSGIIEKISSQTQKLPGSPDGYTSTVPRRITKDLGRYELSFDISQRNENPNRNDRSAWNRDKDLLNIQRDRIADSVFGGSIDGNDYFTRTANNNLNSPGLSFKGAGITDTSQMTKFEFRNIALKDKQTQKTVSNYRLNVMDAAQTHDTGSAVTRGEGLSVDTPNDPSKVSLFTRFTPNGYVKACDPNDRGGSRPNRFGPAIEDYYDEADITQKDFFCFDNTNWKNAGSYLLGGDGISNLDVGLFTRKEFQAFALAINIGRMTGGVEPTDTSMEQAATGQATSFDFGMAIRDNGQETAVPYQGDGIYTQQVRRMDASDSQGTKAADQMVFESTASGKEKDRAFARYSPEWKCTLTGSSSGSFTITENQAPAGFKLENDASSGTSKLVYNNERSIPVSCKVTWKPRFKAASLALQKTVDGTAQGFSDVQNRRFRIEYSCKEPAGFSKAFPAIKLNDGVDLTAGQTNTVQGLPAGSTCDVTEKFVDQEPAFSGESLKVTVNGDEVPVSNKEAKKTLTLKEGTNGTAGSSRADINNKYDYRTGTINVSKHIAGDPVSELGSPRDYRFELRCQGTDYSKTLVLNAQGSNDELNGSVRFEGVPVERDCFLRPLSGLNEEEAKTISFDGRTVTEADGKEIGVRDDGSYLLRLPDYTDGSAPSQSDTHIEARYSYKSRDVSVIKQVTGPAAALIGQDDTFPVHYRCEVPGDSSSKKEGDLEIAAGEENAGKIKDVRINSDCVVFEKPVNEQSAANLDSTTVRSSDSSDNVKNLENEEAKSSPVLKVNAAEGALQNRVIVSNHYVNKLGTVDVAKAISPDNEIDLSRLPANYQLGFRCGVRTVETSPGEFQNVDLTGTVTLADGENQKLKADITDPKLAALVNDQGGYMGVPYGNSCTFSEKTPKTGSGILWSTDAAEQTLDVDKEENSVQITNSFAAAGDGITISQNQLGRSTMSEDVTYNLKCEDNGSPVDLGQFGSFTLGKDKQSITIPSTIATQGLTCSLQEATKDPGTRTKDGKSFEIDRDSTVSVDGNQEAFEDEAQIDSGSFEVGDQTVVTVSHDYNYVPRKVSATKNVEFDTNTGDYISEVRKNVKYNRLFDVQLTCTPPDGGSQISVSGKVSSQHSNDTGSQNISVDQIPDGSECTVAEGPTSAAEGIDFKQEVEADGNRRERSVDFTVTGDTPVTLINTYSRRLAKVDLTKIANTPIDIEATFPGRDKSEIYYTHTFNMTCKDPEGTEQESGELPPIAARTITGPGETEFAEVPVGASCQITGDKFGQLDLEKDDADGTKLQTHLRPEKVEWQLRREDQTSKTDTDLDDGETTSESFTVKDDEDNGGPGNDIDLTNYYQFVMSKMKMSKKIEAQPADLALLRKEKPDFNFRYQCKGAGYSRSDLGLPARLNAGDTEKFADGSLHFISDEVEVPSGAWCTVTEVEPSSTPSALEWSADSSTVAKRVNGENEPAASYDFVNRYKRRTAPVRLAALQEGYARGIESASYSMNVVCKPQDEGDSEFTKNVEIPVARTNSLDTVAGEKEPTAGEVVDLPVGYDCTLDMNNSSALKPRPQLEVTQGQRSPYVEFGTWFNGQPSESNPDRKIATVGADEVTPEMKKNTYDFSIPDDVRSVSGAPVMTVASEAMNLRAKVDVSFKKVTHGAAGKDRKFDFVTSCGDNFQLSDGQTHQIKSVDVDRECEIYENESEDGTTPIISYEDLPSDTRLLNVHAVNGIKSEGKASGSYWGFNVAPVADAADTSTSGPKWALTAVNLYPGVKLKKTIDGAPISSVTGAVADTAVLADDAETMRFHYSVTNDGAFPIKELGVQEPELAGYTLIADDGKEYKVDQEGRVPREVCSFGDSELPVDGTRECSFDVKIDASKEETYTYRGTAKLTGTTAGADMKVTAEDGYGAIRLSKSLGFLLPDTGMQTLVWALLLGLILLAVGLWYYLRNRDEDEEE</sequence>